<feature type="chain" id="PRO_5002933697" evidence="2">
    <location>
        <begin position="27"/>
        <end position="108"/>
    </location>
</feature>
<dbReference type="HOGENOM" id="CLU_2317562_0_0_4"/>
<evidence type="ECO:0000313" key="3">
    <source>
        <dbReference type="EMBL" id="EEO27537.1"/>
    </source>
</evidence>
<proteinExistence type="predicted"/>
<feature type="compositionally biased region" description="Basic and acidic residues" evidence="1">
    <location>
        <begin position="79"/>
        <end position="96"/>
    </location>
</feature>
<reference evidence="3" key="1">
    <citation type="submission" date="2011-10" db="EMBL/GenBank/DDBJ databases">
        <title>The Genome Sequence of Oxalobacter formigenes HOxBLS.</title>
        <authorList>
            <consortium name="The Broad Institute Genome Sequencing Platform"/>
            <person name="Earl A."/>
            <person name="Ward D."/>
            <person name="Feldgarden M."/>
            <person name="Gevers D."/>
            <person name="Allison M.J."/>
            <person name="Humphrey S."/>
            <person name="Young S.K."/>
            <person name="Zeng Q."/>
            <person name="Gargeya S."/>
            <person name="Fitzgerald M."/>
            <person name="Haas B."/>
            <person name="Abouelleil A."/>
            <person name="Alvarado L."/>
            <person name="Arachchi H.M."/>
            <person name="Berlin A."/>
            <person name="Brown A."/>
            <person name="Chapman S.B."/>
            <person name="Chen Z."/>
            <person name="Dunbar C."/>
            <person name="Freedman E."/>
            <person name="Gearin G."/>
            <person name="Goldberg J."/>
            <person name="Griggs A."/>
            <person name="Gujja S."/>
            <person name="Heiman D."/>
            <person name="Howarth C."/>
            <person name="Larson L."/>
            <person name="Lui A."/>
            <person name="MacDonald P.J.P."/>
            <person name="Montmayeur A."/>
            <person name="Murphy C."/>
            <person name="Neiman D."/>
            <person name="Pearson M."/>
            <person name="Priest M."/>
            <person name="Roberts A."/>
            <person name="Saif S."/>
            <person name="Shea T."/>
            <person name="Shenoy N."/>
            <person name="Sisk P."/>
            <person name="Stolte C."/>
            <person name="Sykes S."/>
            <person name="Wortman J."/>
            <person name="Nusbaum C."/>
            <person name="Birren B."/>
        </authorList>
    </citation>
    <scope>NUCLEOTIDE SEQUENCE [LARGE SCALE GENOMIC DNA]</scope>
    <source>
        <strain evidence="3">HOxBLS</strain>
    </source>
</reference>
<keyword evidence="2" id="KW-0732">Signal</keyword>
<sequence>MIRFKPGIFMGAALLCALVFSAPVEAGRFGYFNDSIEESPQYYHYNAAPRYQDNAAPRYQDGYQDYYRIQREQDRLYNEQQRLQREQERSYREFNRSHRYMRGGRHHY</sequence>
<dbReference type="EMBL" id="ACDP02000023">
    <property type="protein sequence ID" value="EEO27537.1"/>
    <property type="molecule type" value="Genomic_DNA"/>
</dbReference>
<feature type="compositionally biased region" description="Basic residues" evidence="1">
    <location>
        <begin position="97"/>
        <end position="108"/>
    </location>
</feature>
<gene>
    <name evidence="3" type="ORF">OFAG_00690</name>
</gene>
<evidence type="ECO:0000256" key="2">
    <source>
        <dbReference type="SAM" id="SignalP"/>
    </source>
</evidence>
<keyword evidence="4" id="KW-1185">Reference proteome</keyword>
<feature type="signal peptide" evidence="2">
    <location>
        <begin position="1"/>
        <end position="26"/>
    </location>
</feature>
<organism evidence="3 4">
    <name type="scientific">Oxalobacter paraformigenes</name>
    <dbReference type="NCBI Taxonomy" id="556268"/>
    <lineage>
        <taxon>Bacteria</taxon>
        <taxon>Pseudomonadati</taxon>
        <taxon>Pseudomonadota</taxon>
        <taxon>Betaproteobacteria</taxon>
        <taxon>Burkholderiales</taxon>
        <taxon>Oxalobacteraceae</taxon>
        <taxon>Oxalobacter</taxon>
    </lineage>
</organism>
<comment type="caution">
    <text evidence="3">The sequence shown here is derived from an EMBL/GenBank/DDBJ whole genome shotgun (WGS) entry which is preliminary data.</text>
</comment>
<feature type="region of interest" description="Disordered" evidence="1">
    <location>
        <begin position="79"/>
        <end position="108"/>
    </location>
</feature>
<dbReference type="Proteomes" id="UP000003973">
    <property type="component" value="Unassembled WGS sequence"/>
</dbReference>
<protein>
    <submittedName>
        <fullName evidence="3">Uncharacterized protein</fullName>
    </submittedName>
</protein>
<accession>C3X2V1</accession>
<dbReference type="RefSeq" id="WP_005876599.1">
    <property type="nucleotide sequence ID" value="NZ_CABMNL010000001.1"/>
</dbReference>
<dbReference type="AlphaFoldDB" id="C3X2V1"/>
<evidence type="ECO:0000313" key="4">
    <source>
        <dbReference type="Proteomes" id="UP000003973"/>
    </source>
</evidence>
<evidence type="ECO:0000256" key="1">
    <source>
        <dbReference type="SAM" id="MobiDB-lite"/>
    </source>
</evidence>
<name>C3X2V1_9BURK</name>